<feature type="compositionally biased region" description="Gly residues" evidence="1">
    <location>
        <begin position="66"/>
        <end position="77"/>
    </location>
</feature>
<protein>
    <submittedName>
        <fullName evidence="2">Uncharacterized protein</fullName>
    </submittedName>
</protein>
<dbReference type="AlphaFoldDB" id="A0A917SYC9"/>
<evidence type="ECO:0000256" key="1">
    <source>
        <dbReference type="SAM" id="MobiDB-lite"/>
    </source>
</evidence>
<feature type="region of interest" description="Disordered" evidence="1">
    <location>
        <begin position="1"/>
        <end position="20"/>
    </location>
</feature>
<comment type="caution">
    <text evidence="2">The sequence shown here is derived from an EMBL/GenBank/DDBJ whole genome shotgun (WGS) entry which is preliminary data.</text>
</comment>
<sequence>MWTPPAPSEASTHCDVSSSGARRRSSCCAAAWTGPSPSAVCWSGAARRRSVTATPGSRPGEIVAGTPGGGSAGGAGSGRRSDSPWSTTTNRVLLRGLPRYTAFSPLISAVSRKTRFARCSVWTASGWLSQRPAPTSSTSDTETLRVFSVTRP</sequence>
<proteinExistence type="predicted"/>
<keyword evidence="3" id="KW-1185">Reference proteome</keyword>
<evidence type="ECO:0000313" key="2">
    <source>
        <dbReference type="EMBL" id="GGM03678.1"/>
    </source>
</evidence>
<dbReference type="Proteomes" id="UP000642070">
    <property type="component" value="Unassembled WGS sequence"/>
</dbReference>
<feature type="compositionally biased region" description="Polar residues" evidence="1">
    <location>
        <begin position="129"/>
        <end position="141"/>
    </location>
</feature>
<organism evidence="2 3">
    <name type="scientific">Dactylosporangium sucinum</name>
    <dbReference type="NCBI Taxonomy" id="1424081"/>
    <lineage>
        <taxon>Bacteria</taxon>
        <taxon>Bacillati</taxon>
        <taxon>Actinomycetota</taxon>
        <taxon>Actinomycetes</taxon>
        <taxon>Micromonosporales</taxon>
        <taxon>Micromonosporaceae</taxon>
        <taxon>Dactylosporangium</taxon>
    </lineage>
</organism>
<evidence type="ECO:0000313" key="3">
    <source>
        <dbReference type="Proteomes" id="UP000642070"/>
    </source>
</evidence>
<gene>
    <name evidence="2" type="ORF">GCM10007977_001320</name>
</gene>
<reference evidence="2" key="1">
    <citation type="journal article" date="2014" name="Int. J. Syst. Evol. Microbiol.">
        <title>Complete genome sequence of Corynebacterium casei LMG S-19264T (=DSM 44701T), isolated from a smear-ripened cheese.</title>
        <authorList>
            <consortium name="US DOE Joint Genome Institute (JGI-PGF)"/>
            <person name="Walter F."/>
            <person name="Albersmeier A."/>
            <person name="Kalinowski J."/>
            <person name="Ruckert C."/>
        </authorList>
    </citation>
    <scope>NUCLEOTIDE SEQUENCE</scope>
    <source>
        <strain evidence="2">JCM 19831</strain>
    </source>
</reference>
<dbReference type="EMBL" id="BMPI01000001">
    <property type="protein sequence ID" value="GGM03678.1"/>
    <property type="molecule type" value="Genomic_DNA"/>
</dbReference>
<reference evidence="2" key="2">
    <citation type="submission" date="2020-09" db="EMBL/GenBank/DDBJ databases">
        <authorList>
            <person name="Sun Q."/>
            <person name="Ohkuma M."/>
        </authorList>
    </citation>
    <scope>NUCLEOTIDE SEQUENCE</scope>
    <source>
        <strain evidence="2">JCM 19831</strain>
    </source>
</reference>
<feature type="region of interest" description="Disordered" evidence="1">
    <location>
        <begin position="129"/>
        <end position="152"/>
    </location>
</feature>
<name>A0A917SYC9_9ACTN</name>
<accession>A0A917SYC9</accession>
<feature type="region of interest" description="Disordered" evidence="1">
    <location>
        <begin position="47"/>
        <end position="88"/>
    </location>
</feature>